<organism evidence="1 2">
    <name type="scientific">Mesonia phycicola</name>
    <dbReference type="NCBI Taxonomy" id="579105"/>
    <lineage>
        <taxon>Bacteria</taxon>
        <taxon>Pseudomonadati</taxon>
        <taxon>Bacteroidota</taxon>
        <taxon>Flavobacteriia</taxon>
        <taxon>Flavobacteriales</taxon>
        <taxon>Flavobacteriaceae</taxon>
        <taxon>Mesonia</taxon>
    </lineage>
</organism>
<keyword evidence="2" id="KW-1185">Reference proteome</keyword>
<dbReference type="Pfam" id="PF19630">
    <property type="entry name" value="DUF6134"/>
    <property type="match status" value="1"/>
</dbReference>
<dbReference type="STRING" id="579105.SAMN04488096_10647"/>
<dbReference type="Proteomes" id="UP000184225">
    <property type="component" value="Unassembled WGS sequence"/>
</dbReference>
<evidence type="ECO:0000313" key="2">
    <source>
        <dbReference type="Proteomes" id="UP000184225"/>
    </source>
</evidence>
<dbReference type="AlphaFoldDB" id="A0A1M6FBH2"/>
<dbReference type="InterPro" id="IPR045767">
    <property type="entry name" value="DUF6134"/>
</dbReference>
<sequence>MNLFIIYFFVVSFQLSNFIYMRLSFFFLALLVFQSIHSYAQEEKRVFKIIHKGNNIGNLYAKKEQLGDKVIYSNRTEIDTRIITKIEVDYNYKVVYKNEALAHAYVLIFFNGKEKTNTYTDQNKEGYNFYEDDELQQKISEKIKYSTVNLMFEEPVNINRVYAEEHGNFHQIKKIGPHCYEKINNKGKSSTYTYKDGFLTQAEIDAGLINFKIIAN</sequence>
<reference evidence="1 2" key="1">
    <citation type="submission" date="2016-11" db="EMBL/GenBank/DDBJ databases">
        <authorList>
            <person name="Jaros S."/>
            <person name="Januszkiewicz K."/>
            <person name="Wedrychowicz H."/>
        </authorList>
    </citation>
    <scope>NUCLEOTIDE SEQUENCE [LARGE SCALE GENOMIC DNA]</scope>
    <source>
        <strain evidence="1 2">DSM 21425</strain>
    </source>
</reference>
<evidence type="ECO:0000313" key="1">
    <source>
        <dbReference type="EMBL" id="SHI95060.1"/>
    </source>
</evidence>
<name>A0A1M6FBH2_9FLAO</name>
<accession>A0A1M6FBH2</accession>
<dbReference type="EMBL" id="FQYY01000006">
    <property type="protein sequence ID" value="SHI95060.1"/>
    <property type="molecule type" value="Genomic_DNA"/>
</dbReference>
<protein>
    <submittedName>
        <fullName evidence="1">Uncharacterized protein</fullName>
    </submittedName>
</protein>
<proteinExistence type="predicted"/>
<gene>
    <name evidence="1" type="ORF">SAMN04488096_10647</name>
</gene>